<evidence type="ECO:0000313" key="2">
    <source>
        <dbReference type="EMBL" id="AJZ73147.1"/>
    </source>
</evidence>
<gene>
    <name evidence="2" type="primary">pif-5.4</name>
</gene>
<feature type="compositionally biased region" description="Basic and acidic residues" evidence="1">
    <location>
        <begin position="420"/>
        <end position="435"/>
    </location>
</feature>
<evidence type="ECO:0000256" key="1">
    <source>
        <dbReference type="SAM" id="MobiDB-lite"/>
    </source>
</evidence>
<protein>
    <submittedName>
        <fullName evidence="2">PIF-5.4</fullName>
    </submittedName>
</protein>
<feature type="compositionally biased region" description="Polar residues" evidence="1">
    <location>
        <begin position="447"/>
        <end position="459"/>
    </location>
</feature>
<accession>A0A0U1ZIU5</accession>
<feature type="region of interest" description="Disordered" evidence="1">
    <location>
        <begin position="340"/>
        <end position="363"/>
    </location>
</feature>
<sequence>MAAPTDIEFRKAQQKVTDFVTKLKILGGPIKSTSVANIQKWLKHVNIGIPPLDKALRSLRVEKTQGYLTFNGAPSGALYKMFRAADLTGIIKLSKLKIAIRASDKSMFDELTATYPEKLMQEMRQAVTEARRKHPGLNPKTVALRNIPGEWKGSLENFEDTGTSVGNLSPFNDSKKGCWMYTTKGVKAWCKVNDYSFLESAANEFKKEFCNTPMNHYHVTLVIMAIVNNDDNNNPLKKRLADAVNIDVRYLSSKLEDMLRNKFEVLKDFVKKLHETNQVPEFEVCGLPNLALRGSTMPKKCRMCDSTACPESTQSFAESQWSGDIASTCITSDAAWNALQGGSAASPSPEKKPETKKSDTADTKRAVVSGISAISASAFCGRVGKVTGAGCGSAAIFKVSRGNNKNKESGGSGQSSGGSCKKENSGSKQEGRSCNRENGSCKKAGSASKQEGASCNRENGSCKKAGSASKQDGASCNTENGFCKKRNGSGSGKNDKGGGGSSGKNDGGSGSSGNTKKGGDTKRGGDDGVKSGSGGK</sequence>
<name>A0A0U1ZIU5_9HYME</name>
<reference evidence="2" key="1">
    <citation type="journal article" date="2015" name="Sci. Adv.">
        <title>Recurrent DNA virus domestication leading to different parasite virulence strategies.</title>
        <authorList>
            <person name="Pichon A."/>
            <person name="Bezier A."/>
            <person name="Urbach S."/>
            <person name="Aury J.M."/>
            <person name="Jouan V."/>
            <person name="Ravallec M."/>
            <person name="Guy J."/>
            <person name="Cousserans F."/>
            <person name="Theze J."/>
            <person name="Gauthier J."/>
            <person name="Demettre E."/>
            <person name="Schmieder S."/>
            <person name="Wurmser F."/>
            <person name="Sibut V."/>
            <person name="Poirie M."/>
            <person name="Colinet D."/>
            <person name="da Silva C."/>
            <person name="Couloux A."/>
            <person name="Barbe V."/>
            <person name="Drezen J.M."/>
            <person name="Volkoff A.N."/>
        </authorList>
    </citation>
    <scope>NUCLEOTIDE SEQUENCE</scope>
</reference>
<feature type="compositionally biased region" description="Basic and acidic residues" evidence="1">
    <location>
        <begin position="349"/>
        <end position="363"/>
    </location>
</feature>
<organism evidence="2">
    <name type="scientific">Venturia canescens</name>
    <dbReference type="NCBI Taxonomy" id="32260"/>
    <lineage>
        <taxon>Eukaryota</taxon>
        <taxon>Metazoa</taxon>
        <taxon>Ecdysozoa</taxon>
        <taxon>Arthropoda</taxon>
        <taxon>Hexapoda</taxon>
        <taxon>Insecta</taxon>
        <taxon>Pterygota</taxon>
        <taxon>Neoptera</taxon>
        <taxon>Endopterygota</taxon>
        <taxon>Hymenoptera</taxon>
        <taxon>Apocrita</taxon>
        <taxon>Ichneumonoidea</taxon>
        <taxon>Ichneumonidae</taxon>
        <taxon>Campopleginae</taxon>
        <taxon>Dusona group</taxon>
        <taxon>Venturia</taxon>
    </lineage>
</organism>
<dbReference type="AlphaFoldDB" id="A0A0U1ZIU5"/>
<dbReference type="EMBL" id="KP972599">
    <property type="protein sequence ID" value="AJZ73147.1"/>
    <property type="molecule type" value="Genomic_DNA"/>
</dbReference>
<dbReference type="OrthoDB" id="7495588at2759"/>
<feature type="compositionally biased region" description="Polar residues" evidence="1">
    <location>
        <begin position="468"/>
        <end position="480"/>
    </location>
</feature>
<feature type="compositionally biased region" description="Gly residues" evidence="1">
    <location>
        <begin position="497"/>
        <end position="511"/>
    </location>
</feature>
<feature type="compositionally biased region" description="Basic and acidic residues" evidence="1">
    <location>
        <begin position="517"/>
        <end position="529"/>
    </location>
</feature>
<feature type="region of interest" description="Disordered" evidence="1">
    <location>
        <begin position="402"/>
        <end position="536"/>
    </location>
</feature>
<proteinExistence type="predicted"/>